<keyword evidence="4 5" id="KW-0648">Protein biosynthesis</keyword>
<dbReference type="GO" id="GO:0019843">
    <property type="term" value="F:rRNA binding"/>
    <property type="evidence" value="ECO:0007669"/>
    <property type="project" value="UniProtKB-UniRule"/>
</dbReference>
<dbReference type="Gene3D" id="2.30.310.10">
    <property type="entry name" value="ibrinogen binding protein from staphylococcus aureus domain"/>
    <property type="match status" value="1"/>
</dbReference>
<evidence type="ECO:0000259" key="6">
    <source>
        <dbReference type="Pfam" id="PF05670"/>
    </source>
</evidence>
<dbReference type="GO" id="GO:1990112">
    <property type="term" value="C:RQC complex"/>
    <property type="evidence" value="ECO:0007669"/>
    <property type="project" value="TreeGrafter"/>
</dbReference>
<evidence type="ECO:0000256" key="4">
    <source>
        <dbReference type="ARBA" id="ARBA00022917"/>
    </source>
</evidence>
<comment type="subunit">
    <text evidence="5">Associates with stalled 50S ribosomal subunits. Binds to RqcP.</text>
</comment>
<dbReference type="GO" id="GO:0072344">
    <property type="term" value="P:rescue of stalled ribosome"/>
    <property type="evidence" value="ECO:0007669"/>
    <property type="project" value="UniProtKB-UniRule"/>
</dbReference>
<dbReference type="GO" id="GO:0043023">
    <property type="term" value="F:ribosomal large subunit binding"/>
    <property type="evidence" value="ECO:0007669"/>
    <property type="project" value="UniProtKB-UniRule"/>
</dbReference>
<feature type="domain" description="NFACT RNA-binding" evidence="6">
    <location>
        <begin position="469"/>
        <end position="555"/>
    </location>
</feature>
<dbReference type="SUPFAM" id="SSF46946">
    <property type="entry name" value="S13-like H2TH domain"/>
    <property type="match status" value="1"/>
</dbReference>
<feature type="coiled-coil region" evidence="5">
    <location>
        <begin position="306"/>
        <end position="333"/>
    </location>
</feature>
<organism evidence="7 8">
    <name type="scientific">Sporolituus thermophilus DSM 23256</name>
    <dbReference type="NCBI Taxonomy" id="1123285"/>
    <lineage>
        <taxon>Bacteria</taxon>
        <taxon>Bacillati</taxon>
        <taxon>Bacillota</taxon>
        <taxon>Negativicutes</taxon>
        <taxon>Selenomonadales</taxon>
        <taxon>Sporomusaceae</taxon>
        <taxon>Sporolituus</taxon>
    </lineage>
</organism>
<keyword evidence="2 5" id="KW-0699">rRNA-binding</keyword>
<dbReference type="HAMAP" id="MF_00844_B">
    <property type="entry name" value="RqcH_B"/>
    <property type="match status" value="1"/>
</dbReference>
<keyword evidence="3 5" id="KW-0694">RNA-binding</keyword>
<evidence type="ECO:0000256" key="1">
    <source>
        <dbReference type="ARBA" id="ARBA00022555"/>
    </source>
</evidence>
<comment type="similarity">
    <text evidence="5">Belongs to the NEMF family.</text>
</comment>
<dbReference type="PANTHER" id="PTHR15239:SF6">
    <property type="entry name" value="RIBOSOME QUALITY CONTROL COMPLEX SUBUNIT NEMF"/>
    <property type="match status" value="1"/>
</dbReference>
<gene>
    <name evidence="5" type="primary">rqcH</name>
    <name evidence="7" type="ORF">SAMN05660235_01456</name>
</gene>
<dbReference type="InterPro" id="IPR043682">
    <property type="entry name" value="RqcH_bacterial"/>
</dbReference>
<dbReference type="EMBL" id="FNBU01000009">
    <property type="protein sequence ID" value="SDF39971.1"/>
    <property type="molecule type" value="Genomic_DNA"/>
</dbReference>
<protein>
    <recommendedName>
        <fullName evidence="5">Rqc2 homolog RqcH</fullName>
        <shortName evidence="5">RqcH</shortName>
    </recommendedName>
</protein>
<dbReference type="InterPro" id="IPR010979">
    <property type="entry name" value="Ribosomal_uS13-like_H2TH"/>
</dbReference>
<keyword evidence="8" id="KW-1185">Reference proteome</keyword>
<evidence type="ECO:0000256" key="3">
    <source>
        <dbReference type="ARBA" id="ARBA00022884"/>
    </source>
</evidence>
<dbReference type="InterPro" id="IPR008532">
    <property type="entry name" value="NFACT_RNA-bd"/>
</dbReference>
<evidence type="ECO:0000313" key="8">
    <source>
        <dbReference type="Proteomes" id="UP000243333"/>
    </source>
</evidence>
<dbReference type="OrthoDB" id="9766163at2"/>
<evidence type="ECO:0000313" key="7">
    <source>
        <dbReference type="EMBL" id="SDF39971.1"/>
    </source>
</evidence>
<dbReference type="PANTHER" id="PTHR15239">
    <property type="entry name" value="NUCLEAR EXPORT MEDIATOR FACTOR NEMF"/>
    <property type="match status" value="1"/>
</dbReference>
<dbReference type="GO" id="GO:0000049">
    <property type="term" value="F:tRNA binding"/>
    <property type="evidence" value="ECO:0007669"/>
    <property type="project" value="UniProtKB-UniRule"/>
</dbReference>
<reference evidence="8" key="1">
    <citation type="submission" date="2016-10" db="EMBL/GenBank/DDBJ databases">
        <authorList>
            <person name="Varghese N."/>
            <person name="Submissions S."/>
        </authorList>
    </citation>
    <scope>NUCLEOTIDE SEQUENCE [LARGE SCALE GENOMIC DNA]</scope>
    <source>
        <strain evidence="8">DSM 23256</strain>
    </source>
</reference>
<dbReference type="STRING" id="1123285.SAMN05660235_01456"/>
<evidence type="ECO:0000256" key="5">
    <source>
        <dbReference type="HAMAP-Rule" id="MF_00844"/>
    </source>
</evidence>
<dbReference type="Pfam" id="PF05833">
    <property type="entry name" value="NFACT_N"/>
    <property type="match status" value="1"/>
</dbReference>
<proteinExistence type="inferred from homology"/>
<comment type="function">
    <text evidence="5">Key component of the ribosome quality control system (RQC), a ribosome-associated complex that mediates the extraction of incompletely synthesized nascent chains from stalled ribosomes and their subsequent degradation. RqcH recruits Ala-charged tRNA, and with RqcP directs the elongation of stalled nascent chains on 50S ribosomal subunits, leading to non-templated C-terminal alanine extensions (Ala tail). The Ala tail promotes nascent chain degradation. May add between 1 and at least 8 Ala residues. Binds to stalled 50S ribosomal subunits.</text>
</comment>
<evidence type="ECO:0000256" key="2">
    <source>
        <dbReference type="ARBA" id="ARBA00022730"/>
    </source>
</evidence>
<dbReference type="RefSeq" id="WP_093689507.1">
    <property type="nucleotide sequence ID" value="NZ_FNBU01000009.1"/>
</dbReference>
<accession>A0A1G7KS41</accession>
<keyword evidence="1 5" id="KW-0820">tRNA-binding</keyword>
<dbReference type="InterPro" id="IPR051608">
    <property type="entry name" value="RQC_Subunit_NEMF"/>
</dbReference>
<keyword evidence="5" id="KW-0175">Coiled coil</keyword>
<dbReference type="AlphaFoldDB" id="A0A1G7KS41"/>
<dbReference type="Pfam" id="PF05670">
    <property type="entry name" value="NFACT-R_1"/>
    <property type="match status" value="1"/>
</dbReference>
<name>A0A1G7KS41_9FIRM</name>
<sequence>MNIEGLTLAPLLWELNAKLTGGRIDKIFQPDDYTLVIWVRQHHETLRLIISVNPASPCLYLSDTPPENPAVPPTFCMLLRKHLVNGRIAAVTQHGLDRIAYITIDVRDESGGITSKILAVELMGKYSNIIFIHDNSILDAIRRIPASLSRHRQVLPGKPYLHPPARDGVNFLNDTTEIFLTKLRSVKNGLLTKAIIDVSVGIGPLTAKELVWRAGLPTDIKIDQLDTADFASLAEAVQDLVGPLRNGSIQPAVVVDDKDSLIALAAYPLEHLNGYKTCFFPTMNEAVIFALGLDKIRRLPDKDVLEKVISAELARLQRKITALKQESDEALTAETWRRLADIIMANVYQIPKGVNQVKLPNLYDIHGDDPYVTIELDPLLTPVENAQSFYAKYSKLKRAQELIAAQLQQRRQELAYLESIQVSLNQATTLPEINEIRQELAAAGYLPQDSRNRRQVPAPSTPLTGTTRGGFKFIAGKNNIQNDFVTFKVARPDDIWLHAKDMPGAHVILQCHGEEPDDLDLWEAAQIAAYFSKGRQSSNVPVDFTRRRHVKKPAGAKPGFVIYEHQKTLYVTPDENLVTNLIDK</sequence>
<dbReference type="Proteomes" id="UP000243333">
    <property type="component" value="Unassembled WGS sequence"/>
</dbReference>